<gene>
    <name evidence="10" type="ORF">PV328_001838</name>
</gene>
<evidence type="ECO:0000256" key="7">
    <source>
        <dbReference type="RuleBase" id="RU363034"/>
    </source>
</evidence>
<evidence type="ECO:0000256" key="4">
    <source>
        <dbReference type="ARBA" id="ARBA00022801"/>
    </source>
</evidence>
<comment type="similarity">
    <text evidence="2">Belongs to the peptidase S1 family.</text>
</comment>
<evidence type="ECO:0000256" key="1">
    <source>
        <dbReference type="ARBA" id="ARBA00004239"/>
    </source>
</evidence>
<dbReference type="SUPFAM" id="SSF50494">
    <property type="entry name" value="Trypsin-like serine proteases"/>
    <property type="match status" value="1"/>
</dbReference>
<reference evidence="10" key="2">
    <citation type="submission" date="2023-03" db="EMBL/GenBank/DDBJ databases">
        <authorList>
            <person name="Inwood S.N."/>
            <person name="Skelly J.G."/>
            <person name="Guhlin J."/>
            <person name="Harrop T.W.R."/>
            <person name="Goldson S.G."/>
            <person name="Dearden P.K."/>
        </authorList>
    </citation>
    <scope>NUCLEOTIDE SEQUENCE</scope>
    <source>
        <strain evidence="10">Irish</strain>
        <tissue evidence="10">Whole body</tissue>
    </source>
</reference>
<evidence type="ECO:0000256" key="6">
    <source>
        <dbReference type="ARBA" id="ARBA00023157"/>
    </source>
</evidence>
<keyword evidence="11" id="KW-1185">Reference proteome</keyword>
<keyword evidence="6" id="KW-1015">Disulfide bond</keyword>
<dbReference type="EMBL" id="JAQQBS010000001">
    <property type="protein sequence ID" value="KAK0177829.1"/>
    <property type="molecule type" value="Genomic_DNA"/>
</dbReference>
<dbReference type="PANTHER" id="PTHR24276:SF98">
    <property type="entry name" value="FI18310P1-RELATED"/>
    <property type="match status" value="1"/>
</dbReference>
<keyword evidence="5 7" id="KW-0720">Serine protease</keyword>
<dbReference type="InterPro" id="IPR001254">
    <property type="entry name" value="Trypsin_dom"/>
</dbReference>
<dbReference type="PANTHER" id="PTHR24276">
    <property type="entry name" value="POLYSERASE-RELATED"/>
    <property type="match status" value="1"/>
</dbReference>
<sequence length="253" mass="28219">MKELMVFFALIAIAQGSDSEDFYNERIVRGKIVKPGEIPYTVSIQNILKFNFCSGSILNKKYVLSAAHCFTKLHLGLSVVAGTTNLDHPYSTYIVIRIIKHENYDKKDSSRNDIALLKISSEFVESSVLKFVKLPLPHQKITPGSIGIVSGFGTEWIFGPASKLLLKARTFITSEKYCKNKYKRRKVIYKSQICAIITNVRTGPCKGDSGGPLTVRGRIVGITSWGNGCGSVYYPGVYTRVSEYLDWIKANTD</sequence>
<proteinExistence type="inferred from homology"/>
<dbReference type="InterPro" id="IPR043504">
    <property type="entry name" value="Peptidase_S1_PA_chymotrypsin"/>
</dbReference>
<dbReference type="PROSITE" id="PS00135">
    <property type="entry name" value="TRYPSIN_SER"/>
    <property type="match status" value="1"/>
</dbReference>
<dbReference type="AlphaFoldDB" id="A0AA39FZ45"/>
<dbReference type="PRINTS" id="PR00722">
    <property type="entry name" value="CHYMOTRYPSIN"/>
</dbReference>
<dbReference type="InterPro" id="IPR018114">
    <property type="entry name" value="TRYPSIN_HIS"/>
</dbReference>
<dbReference type="PROSITE" id="PS00134">
    <property type="entry name" value="TRYPSIN_HIS"/>
    <property type="match status" value="1"/>
</dbReference>
<dbReference type="Proteomes" id="UP001168990">
    <property type="component" value="Unassembled WGS sequence"/>
</dbReference>
<name>A0AA39FZ45_9HYME</name>
<keyword evidence="3 7" id="KW-0645">Protease</keyword>
<dbReference type="FunFam" id="2.40.10.10:FF:000068">
    <property type="entry name" value="transmembrane protease serine 2"/>
    <property type="match status" value="1"/>
</dbReference>
<keyword evidence="8" id="KW-0732">Signal</keyword>
<feature type="signal peptide" evidence="8">
    <location>
        <begin position="1"/>
        <end position="19"/>
    </location>
</feature>
<evidence type="ECO:0000256" key="2">
    <source>
        <dbReference type="ARBA" id="ARBA00007664"/>
    </source>
</evidence>
<dbReference type="CDD" id="cd00190">
    <property type="entry name" value="Tryp_SPc"/>
    <property type="match status" value="1"/>
</dbReference>
<accession>A0AA39FZ45</accession>
<dbReference type="InterPro" id="IPR050430">
    <property type="entry name" value="Peptidase_S1"/>
</dbReference>
<dbReference type="Pfam" id="PF00089">
    <property type="entry name" value="Trypsin"/>
    <property type="match status" value="1"/>
</dbReference>
<comment type="caution">
    <text evidence="10">The sequence shown here is derived from an EMBL/GenBank/DDBJ whole genome shotgun (WGS) entry which is preliminary data.</text>
</comment>
<dbReference type="GO" id="GO:0006508">
    <property type="term" value="P:proteolysis"/>
    <property type="evidence" value="ECO:0007669"/>
    <property type="project" value="UniProtKB-KW"/>
</dbReference>
<organism evidence="10 11">
    <name type="scientific">Microctonus aethiopoides</name>
    <dbReference type="NCBI Taxonomy" id="144406"/>
    <lineage>
        <taxon>Eukaryota</taxon>
        <taxon>Metazoa</taxon>
        <taxon>Ecdysozoa</taxon>
        <taxon>Arthropoda</taxon>
        <taxon>Hexapoda</taxon>
        <taxon>Insecta</taxon>
        <taxon>Pterygota</taxon>
        <taxon>Neoptera</taxon>
        <taxon>Endopterygota</taxon>
        <taxon>Hymenoptera</taxon>
        <taxon>Apocrita</taxon>
        <taxon>Ichneumonoidea</taxon>
        <taxon>Braconidae</taxon>
        <taxon>Euphorinae</taxon>
        <taxon>Microctonus</taxon>
    </lineage>
</organism>
<evidence type="ECO:0000256" key="3">
    <source>
        <dbReference type="ARBA" id="ARBA00022670"/>
    </source>
</evidence>
<evidence type="ECO:0000256" key="5">
    <source>
        <dbReference type="ARBA" id="ARBA00022825"/>
    </source>
</evidence>
<dbReference type="InterPro" id="IPR009003">
    <property type="entry name" value="Peptidase_S1_PA"/>
</dbReference>
<feature type="domain" description="Peptidase S1" evidence="9">
    <location>
        <begin position="27"/>
        <end position="253"/>
    </location>
</feature>
<dbReference type="InterPro" id="IPR033116">
    <property type="entry name" value="TRYPSIN_SER"/>
</dbReference>
<dbReference type="PROSITE" id="PS50240">
    <property type="entry name" value="TRYPSIN_DOM"/>
    <property type="match status" value="1"/>
</dbReference>
<comment type="subcellular location">
    <subcellularLocation>
        <location evidence="1">Secreted</location>
        <location evidence="1">Extracellular space</location>
    </subcellularLocation>
</comment>
<dbReference type="Gene3D" id="2.40.10.10">
    <property type="entry name" value="Trypsin-like serine proteases"/>
    <property type="match status" value="1"/>
</dbReference>
<keyword evidence="4 7" id="KW-0378">Hydrolase</keyword>
<dbReference type="InterPro" id="IPR001314">
    <property type="entry name" value="Peptidase_S1A"/>
</dbReference>
<evidence type="ECO:0000313" key="10">
    <source>
        <dbReference type="EMBL" id="KAK0177829.1"/>
    </source>
</evidence>
<evidence type="ECO:0000313" key="11">
    <source>
        <dbReference type="Proteomes" id="UP001168990"/>
    </source>
</evidence>
<evidence type="ECO:0000259" key="9">
    <source>
        <dbReference type="PROSITE" id="PS50240"/>
    </source>
</evidence>
<dbReference type="GO" id="GO:0004252">
    <property type="term" value="F:serine-type endopeptidase activity"/>
    <property type="evidence" value="ECO:0007669"/>
    <property type="project" value="InterPro"/>
</dbReference>
<reference evidence="10" key="1">
    <citation type="journal article" date="2023" name="bioRxiv">
        <title>Scaffold-level genome assemblies of two parasitoid biocontrol wasps reveal the parthenogenesis mechanism and an associated novel virus.</title>
        <authorList>
            <person name="Inwood S."/>
            <person name="Skelly J."/>
            <person name="Guhlin J."/>
            <person name="Harrop T."/>
            <person name="Goldson S."/>
            <person name="Dearden P."/>
        </authorList>
    </citation>
    <scope>NUCLEOTIDE SEQUENCE</scope>
    <source>
        <strain evidence="10">Irish</strain>
        <tissue evidence="10">Whole body</tissue>
    </source>
</reference>
<dbReference type="FunFam" id="2.40.10.10:FF:000036">
    <property type="entry name" value="Trypsin beta"/>
    <property type="match status" value="1"/>
</dbReference>
<feature type="chain" id="PRO_5041365278" description="Peptidase S1 domain-containing protein" evidence="8">
    <location>
        <begin position="20"/>
        <end position="253"/>
    </location>
</feature>
<evidence type="ECO:0000256" key="8">
    <source>
        <dbReference type="SAM" id="SignalP"/>
    </source>
</evidence>
<dbReference type="GO" id="GO:0005576">
    <property type="term" value="C:extracellular region"/>
    <property type="evidence" value="ECO:0007669"/>
    <property type="project" value="UniProtKB-SubCell"/>
</dbReference>
<dbReference type="SMART" id="SM00020">
    <property type="entry name" value="Tryp_SPc"/>
    <property type="match status" value="1"/>
</dbReference>
<protein>
    <recommendedName>
        <fullName evidence="9">Peptidase S1 domain-containing protein</fullName>
    </recommendedName>
</protein>